<dbReference type="GO" id="GO:0003677">
    <property type="term" value="F:DNA binding"/>
    <property type="evidence" value="ECO:0007669"/>
    <property type="project" value="InterPro"/>
</dbReference>
<dbReference type="Gene3D" id="2.40.40.20">
    <property type="match status" value="1"/>
</dbReference>
<proteinExistence type="inferred from homology"/>
<dbReference type="SMART" id="SM00663">
    <property type="entry name" value="RPOLA_N"/>
    <property type="match status" value="1"/>
</dbReference>
<evidence type="ECO:0000256" key="3">
    <source>
        <dbReference type="ARBA" id="ARBA00022478"/>
    </source>
</evidence>
<evidence type="ECO:0000256" key="8">
    <source>
        <dbReference type="ARBA" id="ARBA00048552"/>
    </source>
</evidence>
<evidence type="ECO:0000256" key="9">
    <source>
        <dbReference type="RuleBase" id="RU004279"/>
    </source>
</evidence>
<dbReference type="InterPro" id="IPR045867">
    <property type="entry name" value="DNA-dir_RpoC_beta_prime"/>
</dbReference>
<name>A0A4D6C5X8_9CHLO</name>
<dbReference type="InterPro" id="IPR000722">
    <property type="entry name" value="RNA_pol_asu"/>
</dbReference>
<dbReference type="SUPFAM" id="SSF64484">
    <property type="entry name" value="beta and beta-prime subunits of DNA dependent RNA-polymerase"/>
    <property type="match status" value="1"/>
</dbReference>
<keyword evidence="3 9" id="KW-0240">DNA-directed RNA polymerase</keyword>
<evidence type="ECO:0000256" key="6">
    <source>
        <dbReference type="ARBA" id="ARBA00022695"/>
    </source>
</evidence>
<keyword evidence="4 11" id="KW-0934">Plastid</keyword>
<dbReference type="InterPro" id="IPR044893">
    <property type="entry name" value="RNA_pol_Rpb1_clamp_domain"/>
</dbReference>
<keyword evidence="5 9" id="KW-0808">Transferase</keyword>
<dbReference type="AlphaFoldDB" id="A0A4D6C5X8"/>
<evidence type="ECO:0000259" key="10">
    <source>
        <dbReference type="SMART" id="SM00663"/>
    </source>
</evidence>
<geneLocation type="chloroplast" evidence="11"/>
<dbReference type="EMBL" id="MK085995">
    <property type="protein sequence ID" value="QBX98283.1"/>
    <property type="molecule type" value="Genomic_DNA"/>
</dbReference>
<dbReference type="GeneID" id="40351350"/>
<dbReference type="Pfam" id="PF04997">
    <property type="entry name" value="RNA_pol_Rpb1_1"/>
    <property type="match status" value="1"/>
</dbReference>
<dbReference type="InterPro" id="IPR007080">
    <property type="entry name" value="RNA_pol_Rpb1_1"/>
</dbReference>
<comment type="similarity">
    <text evidence="2">Belongs to the RNA polymerase beta' chain family. RpoC1 subfamily.</text>
</comment>
<accession>A0A4D6C5X8</accession>
<evidence type="ECO:0000256" key="7">
    <source>
        <dbReference type="ARBA" id="ARBA00023163"/>
    </source>
</evidence>
<dbReference type="GO" id="GO:0000428">
    <property type="term" value="C:DNA-directed RNA polymerase complex"/>
    <property type="evidence" value="ECO:0007669"/>
    <property type="project" value="UniProtKB-KW"/>
</dbReference>
<dbReference type="PANTHER" id="PTHR19376">
    <property type="entry name" value="DNA-DIRECTED RNA POLYMERASE"/>
    <property type="match status" value="1"/>
</dbReference>
<dbReference type="InterPro" id="IPR007066">
    <property type="entry name" value="RNA_pol_Rpb1_3"/>
</dbReference>
<keyword evidence="7 9" id="KW-0804">Transcription</keyword>
<protein>
    <recommendedName>
        <fullName evidence="9">DNA-directed RNA polymerase subunit</fullName>
        <ecNumber evidence="9">2.7.7.6</ecNumber>
    </recommendedName>
</protein>
<keyword evidence="6 9" id="KW-0548">Nucleotidyltransferase</keyword>
<dbReference type="Gene3D" id="1.10.274.100">
    <property type="entry name" value="RNA polymerase Rpb1, domain 3"/>
    <property type="match status" value="1"/>
</dbReference>
<organism evidence="11">
    <name type="scientific">Chloroparvula pacifica</name>
    <dbReference type="NCBI Taxonomy" id="1883388"/>
    <lineage>
        <taxon>Eukaryota</taxon>
        <taxon>Viridiplantae</taxon>
        <taxon>Chlorophyta</taxon>
        <taxon>Chloropicophyceae</taxon>
        <taxon>Chloropicales</taxon>
        <taxon>Chloropicaceae</taxon>
        <taxon>Chloroparvula</taxon>
    </lineage>
</organism>
<dbReference type="PANTHER" id="PTHR19376:SF54">
    <property type="entry name" value="DNA-DIRECTED RNA POLYMERASE SUBUNIT BETA"/>
    <property type="match status" value="1"/>
</dbReference>
<dbReference type="InterPro" id="IPR042102">
    <property type="entry name" value="RNA_pol_Rpb1_3_sf"/>
</dbReference>
<feature type="domain" description="RNA polymerase N-terminal" evidence="10">
    <location>
        <begin position="356"/>
        <end position="651"/>
    </location>
</feature>
<dbReference type="RefSeq" id="YP_009646546.1">
    <property type="nucleotide sequence ID" value="NC_042489.1"/>
</dbReference>
<reference evidence="11" key="1">
    <citation type="journal article" date="2019" name="Genome Biol. Evol.">
        <title>Tracing the Evolution of the Plastome and Mitogenome in the Chloropicophyceae Uncovered Convergent tRNA Gene Losses and a Variant Plastid Genetic Code.</title>
        <authorList>
            <person name="Turmel M."/>
            <person name="Dos Santos A.L."/>
            <person name="Otis C."/>
            <person name="Sergerie R."/>
            <person name="Lemieux C."/>
        </authorList>
    </citation>
    <scope>NUCLEOTIDE SEQUENCE</scope>
</reference>
<dbReference type="GO" id="GO:0006351">
    <property type="term" value="P:DNA-templated transcription"/>
    <property type="evidence" value="ECO:0007669"/>
    <property type="project" value="InterPro"/>
</dbReference>
<dbReference type="EC" id="2.7.7.6" evidence="9"/>
<dbReference type="Pfam" id="PF04983">
    <property type="entry name" value="RNA_pol_Rpb1_3"/>
    <property type="match status" value="1"/>
</dbReference>
<gene>
    <name evidence="11" type="primary">rpoC1</name>
</gene>
<evidence type="ECO:0000313" key="11">
    <source>
        <dbReference type="EMBL" id="QBX98283.1"/>
    </source>
</evidence>
<evidence type="ECO:0000256" key="2">
    <source>
        <dbReference type="ARBA" id="ARBA00007207"/>
    </source>
</evidence>
<comment type="function">
    <text evidence="1 9">DNA-dependent RNA polymerase catalyzes the transcription of DNA into RNA using the four ribonucleoside triphosphates as substrates.</text>
</comment>
<evidence type="ECO:0000256" key="1">
    <source>
        <dbReference type="ARBA" id="ARBA00004026"/>
    </source>
</evidence>
<dbReference type="Gene3D" id="4.10.860.120">
    <property type="entry name" value="RNA polymerase II, clamp domain"/>
    <property type="match status" value="1"/>
</dbReference>
<comment type="catalytic activity">
    <reaction evidence="8 9">
        <text>RNA(n) + a ribonucleoside 5'-triphosphate = RNA(n+1) + diphosphate</text>
        <dbReference type="Rhea" id="RHEA:21248"/>
        <dbReference type="Rhea" id="RHEA-COMP:14527"/>
        <dbReference type="Rhea" id="RHEA-COMP:17342"/>
        <dbReference type="ChEBI" id="CHEBI:33019"/>
        <dbReference type="ChEBI" id="CHEBI:61557"/>
        <dbReference type="ChEBI" id="CHEBI:140395"/>
        <dbReference type="EC" id="2.7.7.6"/>
    </reaction>
</comment>
<dbReference type="InterPro" id="IPR006592">
    <property type="entry name" value="RNA_pol_N"/>
</dbReference>
<sequence>MEKDIKTKFQLYANQRSCKIKIKFLSDEAIIDWGSRILPDGTIVGEITFPGTINYKTKKPVPGGLLCETVFGPRAPNACACGELTRVLQRRRINGPEPGKWVCPICQVQWGDPLIRRYQIGYIRLVSTVIHPWILYGTPNYLSLLLEIKRSDLQEIAWCNKEILVPISGKSQSRLVYSQGYKPTLPKSKMSKSEEQILIPIGLSESENKKEIIRSLSILDTVVNLSHKTSNINSKKSKRIYAKNKNYSESINPITDNFYGNNIGTSIVPITGGKAIRNLLNQICLESEEVILKQKIRGIYTELRGYGSPGFFETQQIFSKEPEKFPPLEKLFQNLQINVRRLRLIQHLTYQIKDLDLFTISILPVLPPVLRPVLELPNGAIAISDLNTLYRHLLVRNRLTTKHQTDTNGTLDLSAFLIQEAVDRLFDNSKAPRPKYPPGDISPWAKNIKTPNPPLKSLTDGLKGKQGRFRQHLLGKRIDYSGRSVITSGPNLKLNQCGIPLEIAIELFQPWLLSYICGGSSNRQIKLVGSFRQAKYLLYNSPTIIWHLLEFFLNEQVVLLNRAPTLHRFGIQAFEPVLVPGRAITLHPLVCPAFNADFDGDQMAVHVPLSLETYSEARIILLAAQNFLTPSTGSPIISLSQDMVLGCYYLTSHPQIATENYKGSNNIYSKTNSFFFSIEEVTILYHRNQISLHNSIWLRWKNPFISWESKNGPIEVRIGFNGSRVEIYNECQRYYDCWGNLVDQYIKTTAGRAILNQATLPLLPLYRQH</sequence>
<dbReference type="Pfam" id="PF00623">
    <property type="entry name" value="RNA_pol_Rpb1_2"/>
    <property type="match status" value="1"/>
</dbReference>
<evidence type="ECO:0000256" key="4">
    <source>
        <dbReference type="ARBA" id="ARBA00022640"/>
    </source>
</evidence>
<dbReference type="GO" id="GO:0003899">
    <property type="term" value="F:DNA-directed RNA polymerase activity"/>
    <property type="evidence" value="ECO:0007669"/>
    <property type="project" value="UniProtKB-EC"/>
</dbReference>
<evidence type="ECO:0000256" key="5">
    <source>
        <dbReference type="ARBA" id="ARBA00022679"/>
    </source>
</evidence>
<keyword evidence="11" id="KW-0150">Chloroplast</keyword>